<feature type="region of interest" description="Disordered" evidence="1">
    <location>
        <begin position="1"/>
        <end position="46"/>
    </location>
</feature>
<evidence type="ECO:0000313" key="2">
    <source>
        <dbReference type="EMBL" id="EDP31966.1"/>
    </source>
</evidence>
<name>A8PZZ2_BRUMA</name>
<evidence type="ECO:0000256" key="1">
    <source>
        <dbReference type="SAM" id="MobiDB-lite"/>
    </source>
</evidence>
<sequence length="46" mass="5110">MMCLLGGSRRQGKEGELDRDGASDGHWSPEVHWNDGAKPDWSKGVR</sequence>
<accession>A8PZZ2</accession>
<organism evidence="2">
    <name type="scientific">Brugia malayi</name>
    <name type="common">Filarial nematode worm</name>
    <dbReference type="NCBI Taxonomy" id="6279"/>
    <lineage>
        <taxon>Eukaryota</taxon>
        <taxon>Metazoa</taxon>
        <taxon>Ecdysozoa</taxon>
        <taxon>Nematoda</taxon>
        <taxon>Chromadorea</taxon>
        <taxon>Rhabditida</taxon>
        <taxon>Spirurina</taxon>
        <taxon>Spiruromorpha</taxon>
        <taxon>Filarioidea</taxon>
        <taxon>Onchocercidae</taxon>
        <taxon>Brugia</taxon>
    </lineage>
</organism>
<gene>
    <name evidence="2" type="ORF">Bm1_38525</name>
</gene>
<dbReference type="AlphaFoldDB" id="A8PZZ2"/>
<dbReference type="EMBL" id="DS239411">
    <property type="protein sequence ID" value="EDP31966.1"/>
    <property type="molecule type" value="Genomic_DNA"/>
</dbReference>
<protein>
    <submittedName>
        <fullName evidence="2">Uncharacterized protein</fullName>
    </submittedName>
</protein>
<reference evidence="2" key="1">
    <citation type="journal article" date="2007" name="Science">
        <title>Draft genome of the filarial nematode parasite Brugia malayi.</title>
        <authorList>
            <person name="Ghedin E."/>
            <person name="Wang S."/>
            <person name="Spiro D."/>
            <person name="Caler E."/>
            <person name="Zhao Q."/>
            <person name="Crabtree J."/>
            <person name="Allen J.E."/>
            <person name="Delcher A.L."/>
            <person name="Guiliano D.B."/>
            <person name="Miranda-Saavedra D."/>
            <person name="Angiuoli S.V."/>
            <person name="Creasy T."/>
            <person name="Amedeo P."/>
            <person name="Haas B."/>
            <person name="El-Sayed N.M."/>
            <person name="Wortman J.R."/>
            <person name="Feldblyum T."/>
            <person name="Tallon L."/>
            <person name="Schatz M."/>
            <person name="Shumway M."/>
            <person name="Koo H."/>
            <person name="Salzberg S.L."/>
            <person name="Schobel S."/>
            <person name="Pertea M."/>
            <person name="Pop M."/>
            <person name="White O."/>
            <person name="Barton G.J."/>
            <person name="Carlow C.K."/>
            <person name="Crawford M.J."/>
            <person name="Daub J."/>
            <person name="Dimmic M.W."/>
            <person name="Estes C.F."/>
            <person name="Foster J.M."/>
            <person name="Ganatra M."/>
            <person name="Gregory W.F."/>
            <person name="Johnson N.M."/>
            <person name="Jin J."/>
            <person name="Komuniecki R."/>
            <person name="Korf I."/>
            <person name="Kumar S."/>
            <person name="Laney S."/>
            <person name="Li B.W."/>
            <person name="Li W."/>
            <person name="Lindblom T.H."/>
            <person name="Lustigman S."/>
            <person name="Ma D."/>
            <person name="Maina C.V."/>
            <person name="Martin D.M."/>
            <person name="McCarter J.P."/>
            <person name="McReynolds L."/>
            <person name="Mitreva M."/>
            <person name="Nutman T.B."/>
            <person name="Parkinson J."/>
            <person name="Peregrin-Alvarez J.M."/>
            <person name="Poole C."/>
            <person name="Ren Q."/>
            <person name="Saunders L."/>
            <person name="Sluder A.E."/>
            <person name="Smith K."/>
            <person name="Stanke M."/>
            <person name="Unnasch T.R."/>
            <person name="Ware J."/>
            <person name="Wei A.D."/>
            <person name="Weil G."/>
            <person name="Williams D.J."/>
            <person name="Zhang Y."/>
            <person name="Williams S.A."/>
            <person name="Fraser-Liggett C."/>
            <person name="Slatko B."/>
            <person name="Blaxter M.L."/>
            <person name="Scott A.L."/>
        </authorList>
    </citation>
    <scope>NUCLEOTIDE SEQUENCE [LARGE SCALE GENOMIC DNA]</scope>
</reference>
<feature type="compositionally biased region" description="Basic and acidic residues" evidence="1">
    <location>
        <begin position="11"/>
        <end position="46"/>
    </location>
</feature>
<proteinExistence type="predicted"/>